<name>A0A9D1Z866_9FIRM</name>
<feature type="compositionally biased region" description="Low complexity" evidence="1">
    <location>
        <begin position="197"/>
        <end position="214"/>
    </location>
</feature>
<feature type="region of interest" description="Disordered" evidence="1">
    <location>
        <begin position="197"/>
        <end position="217"/>
    </location>
</feature>
<dbReference type="AlphaFoldDB" id="A0A9D1Z866"/>
<feature type="transmembrane region" description="Helical" evidence="2">
    <location>
        <begin position="61"/>
        <end position="90"/>
    </location>
</feature>
<gene>
    <name evidence="4" type="ORF">H9728_02040</name>
</gene>
<feature type="domain" description="SHOCT" evidence="3">
    <location>
        <begin position="224"/>
        <end position="249"/>
    </location>
</feature>
<evidence type="ECO:0000313" key="5">
    <source>
        <dbReference type="Proteomes" id="UP000824135"/>
    </source>
</evidence>
<reference evidence="4" key="2">
    <citation type="submission" date="2021-04" db="EMBL/GenBank/DDBJ databases">
        <authorList>
            <person name="Gilroy R."/>
        </authorList>
    </citation>
    <scope>NUCLEOTIDE SEQUENCE</scope>
    <source>
        <strain evidence="4">CHK199-9574</strain>
    </source>
</reference>
<evidence type="ECO:0000256" key="2">
    <source>
        <dbReference type="SAM" id="Phobius"/>
    </source>
</evidence>
<dbReference type="EMBL" id="DXCO01000016">
    <property type="protein sequence ID" value="HIY77802.1"/>
    <property type="molecule type" value="Genomic_DNA"/>
</dbReference>
<feature type="transmembrane region" description="Helical" evidence="2">
    <location>
        <begin position="141"/>
        <end position="162"/>
    </location>
</feature>
<dbReference type="Proteomes" id="UP000824135">
    <property type="component" value="Unassembled WGS sequence"/>
</dbReference>
<evidence type="ECO:0000259" key="3">
    <source>
        <dbReference type="Pfam" id="PF09851"/>
    </source>
</evidence>
<proteinExistence type="predicted"/>
<accession>A0A9D1Z866</accession>
<dbReference type="InterPro" id="IPR018649">
    <property type="entry name" value="SHOCT"/>
</dbReference>
<evidence type="ECO:0000256" key="1">
    <source>
        <dbReference type="SAM" id="MobiDB-lite"/>
    </source>
</evidence>
<keyword evidence="2" id="KW-0812">Transmembrane</keyword>
<evidence type="ECO:0000313" key="4">
    <source>
        <dbReference type="EMBL" id="HIY77802.1"/>
    </source>
</evidence>
<keyword evidence="2" id="KW-0472">Membrane</keyword>
<comment type="caution">
    <text evidence="4">The sequence shown here is derived from an EMBL/GenBank/DDBJ whole genome shotgun (WGS) entry which is preliminary data.</text>
</comment>
<protein>
    <submittedName>
        <fullName evidence="4">SHOCT domain-containing protein</fullName>
    </submittedName>
</protein>
<organism evidence="4 5">
    <name type="scientific">Candidatus Borkfalkia excrementavium</name>
    <dbReference type="NCBI Taxonomy" id="2838505"/>
    <lineage>
        <taxon>Bacteria</taxon>
        <taxon>Bacillati</taxon>
        <taxon>Bacillota</taxon>
        <taxon>Clostridia</taxon>
        <taxon>Christensenellales</taxon>
        <taxon>Christensenellaceae</taxon>
        <taxon>Candidatus Borkfalkia</taxon>
    </lineage>
</organism>
<keyword evidence="2" id="KW-1133">Transmembrane helix</keyword>
<dbReference type="Pfam" id="PF09851">
    <property type="entry name" value="SHOCT"/>
    <property type="match status" value="1"/>
</dbReference>
<feature type="transmembrane region" description="Helical" evidence="2">
    <location>
        <begin position="102"/>
        <end position="121"/>
    </location>
</feature>
<sequence>MRISIKTLACGVAAFVVGLIALVGLTSALSSVEALGLKLSENGFDVFDFKSTFLEGSNREWAVYVAGAISIISCIAGVVTLVLGGLSALFKKFEGAAKKMMIVSLICTLLYMVAGIIYNLQVKAIGGDGSDYVTVTYTTSAFLPFIFAVIFTVAYFVCAKLVPDIYIYGVRNQADEAALAQKAAAKQAREEIAAASAAPYTAPAQPAQPAADAPMSDERRVELLAKYSQLLKDGAITQEEFDEKKKELLSK</sequence>
<reference evidence="4" key="1">
    <citation type="journal article" date="2021" name="PeerJ">
        <title>Extensive microbial diversity within the chicken gut microbiome revealed by metagenomics and culture.</title>
        <authorList>
            <person name="Gilroy R."/>
            <person name="Ravi A."/>
            <person name="Getino M."/>
            <person name="Pursley I."/>
            <person name="Horton D.L."/>
            <person name="Alikhan N.F."/>
            <person name="Baker D."/>
            <person name="Gharbi K."/>
            <person name="Hall N."/>
            <person name="Watson M."/>
            <person name="Adriaenssens E.M."/>
            <person name="Foster-Nyarko E."/>
            <person name="Jarju S."/>
            <person name="Secka A."/>
            <person name="Antonio M."/>
            <person name="Oren A."/>
            <person name="Chaudhuri R.R."/>
            <person name="La Ragione R."/>
            <person name="Hildebrand F."/>
            <person name="Pallen M.J."/>
        </authorList>
    </citation>
    <scope>NUCLEOTIDE SEQUENCE</scope>
    <source>
        <strain evidence="4">CHK199-9574</strain>
    </source>
</reference>